<evidence type="ECO:0000256" key="10">
    <source>
        <dbReference type="SAM" id="Phobius"/>
    </source>
</evidence>
<evidence type="ECO:0000256" key="5">
    <source>
        <dbReference type="ARBA" id="ARBA00022725"/>
    </source>
</evidence>
<dbReference type="Proteomes" id="UP000037510">
    <property type="component" value="Unassembled WGS sequence"/>
</dbReference>
<keyword evidence="4 10" id="KW-0812">Transmembrane</keyword>
<evidence type="ECO:0000256" key="8">
    <source>
        <dbReference type="ARBA" id="ARBA00023170"/>
    </source>
</evidence>
<dbReference type="GO" id="GO:0005549">
    <property type="term" value="F:odorant binding"/>
    <property type="evidence" value="ECO:0007669"/>
    <property type="project" value="InterPro"/>
</dbReference>
<name>A0A0L7LRL6_OPEBR</name>
<keyword evidence="8 11" id="KW-0675">Receptor</keyword>
<gene>
    <name evidence="11" type="ORF">OBRU01_03405</name>
</gene>
<comment type="subcellular location">
    <subcellularLocation>
        <location evidence="1">Cell membrane</location>
        <topology evidence="1">Multi-pass membrane protein</topology>
    </subcellularLocation>
</comment>
<evidence type="ECO:0000313" key="11">
    <source>
        <dbReference type="EMBL" id="KOB77826.1"/>
    </source>
</evidence>
<dbReference type="AlphaFoldDB" id="A0A0L7LRL6"/>
<evidence type="ECO:0000313" key="12">
    <source>
        <dbReference type="Proteomes" id="UP000037510"/>
    </source>
</evidence>
<keyword evidence="7 10" id="KW-0472">Membrane</keyword>
<reference evidence="11 12" key="1">
    <citation type="journal article" date="2015" name="Genome Biol. Evol.">
        <title>The genome of winter moth (Operophtera brumata) provides a genomic perspective on sexual dimorphism and phenology.</title>
        <authorList>
            <person name="Derks M.F."/>
            <person name="Smit S."/>
            <person name="Salis L."/>
            <person name="Schijlen E."/>
            <person name="Bossers A."/>
            <person name="Mateman C."/>
            <person name="Pijl A.S."/>
            <person name="de Ridder D."/>
            <person name="Groenen M.A."/>
            <person name="Visser M.E."/>
            <person name="Megens H.J."/>
        </authorList>
    </citation>
    <scope>NUCLEOTIDE SEQUENCE [LARGE SCALE GENOMIC DNA]</scope>
    <source>
        <strain evidence="11">WM2013NL</strain>
        <tissue evidence="11">Head and thorax</tissue>
    </source>
</reference>
<dbReference type="InterPro" id="IPR004117">
    <property type="entry name" value="7tm6_olfct_rcpt"/>
</dbReference>
<accession>A0A0L7LRL6</accession>
<evidence type="ECO:0000256" key="2">
    <source>
        <dbReference type="ARBA" id="ARBA00022475"/>
    </source>
</evidence>
<evidence type="ECO:0000256" key="1">
    <source>
        <dbReference type="ARBA" id="ARBA00004651"/>
    </source>
</evidence>
<evidence type="ECO:0000256" key="4">
    <source>
        <dbReference type="ARBA" id="ARBA00022692"/>
    </source>
</evidence>
<dbReference type="GO" id="GO:0004984">
    <property type="term" value="F:olfactory receptor activity"/>
    <property type="evidence" value="ECO:0007669"/>
    <property type="project" value="InterPro"/>
</dbReference>
<keyword evidence="9" id="KW-0807">Transducer</keyword>
<keyword evidence="6 10" id="KW-1133">Transmembrane helix</keyword>
<protein>
    <submittedName>
        <fullName evidence="11">Odorant receptor 44</fullName>
    </submittedName>
</protein>
<keyword evidence="3" id="KW-0716">Sensory transduction</keyword>
<evidence type="ECO:0000256" key="7">
    <source>
        <dbReference type="ARBA" id="ARBA00023136"/>
    </source>
</evidence>
<evidence type="ECO:0000256" key="9">
    <source>
        <dbReference type="ARBA" id="ARBA00023224"/>
    </source>
</evidence>
<dbReference type="EMBL" id="JTDY01000297">
    <property type="protein sequence ID" value="KOB77826.1"/>
    <property type="molecule type" value="Genomic_DNA"/>
</dbReference>
<keyword evidence="5" id="KW-0552">Olfaction</keyword>
<sequence length="272" mass="33063">MIENFKENVSFLSLILPYGVIEPWDDLNPKLYHAVHIYWLKFYGMWYNNFSPKTIQFWLQTIYSLLYLFLSEMYTYVKVVVFWVNKNKVLGLLEYLHCAEFKPKEKEHKEIIRNSIKSARFWELLYHLRKIWRFYQQMLSIHELMRKRAIEDSKYFGEHSQKYFTQAVLRDCIKHHNTIIRYVSMIESAFSLASALQFMLSVMIENPTSHPMQIVWMAIYLTCMLIEVFILCWFGDELIWKVGPWVNLDRKTCMYLIVFLERCKRPLQNKLE</sequence>
<comment type="caution">
    <text evidence="11">The sequence shown here is derived from an EMBL/GenBank/DDBJ whole genome shotgun (WGS) entry which is preliminary data.</text>
</comment>
<keyword evidence="12" id="KW-1185">Reference proteome</keyword>
<organism evidence="11 12">
    <name type="scientific">Operophtera brumata</name>
    <name type="common">Winter moth</name>
    <name type="synonym">Phalaena brumata</name>
    <dbReference type="NCBI Taxonomy" id="104452"/>
    <lineage>
        <taxon>Eukaryota</taxon>
        <taxon>Metazoa</taxon>
        <taxon>Ecdysozoa</taxon>
        <taxon>Arthropoda</taxon>
        <taxon>Hexapoda</taxon>
        <taxon>Insecta</taxon>
        <taxon>Pterygota</taxon>
        <taxon>Neoptera</taxon>
        <taxon>Endopterygota</taxon>
        <taxon>Lepidoptera</taxon>
        <taxon>Glossata</taxon>
        <taxon>Ditrysia</taxon>
        <taxon>Geometroidea</taxon>
        <taxon>Geometridae</taxon>
        <taxon>Larentiinae</taxon>
        <taxon>Operophtera</taxon>
    </lineage>
</organism>
<keyword evidence="2" id="KW-1003">Cell membrane</keyword>
<dbReference type="Pfam" id="PF02949">
    <property type="entry name" value="7tm_6"/>
    <property type="match status" value="1"/>
</dbReference>
<dbReference type="GO" id="GO:0007165">
    <property type="term" value="P:signal transduction"/>
    <property type="evidence" value="ECO:0007669"/>
    <property type="project" value="UniProtKB-KW"/>
</dbReference>
<proteinExistence type="predicted"/>
<feature type="transmembrane region" description="Helical" evidence="10">
    <location>
        <begin position="214"/>
        <end position="234"/>
    </location>
</feature>
<dbReference type="GO" id="GO:0005886">
    <property type="term" value="C:plasma membrane"/>
    <property type="evidence" value="ECO:0007669"/>
    <property type="project" value="UniProtKB-SubCell"/>
</dbReference>
<evidence type="ECO:0000256" key="6">
    <source>
        <dbReference type="ARBA" id="ARBA00022989"/>
    </source>
</evidence>
<dbReference type="PANTHER" id="PTHR21137">
    <property type="entry name" value="ODORANT RECEPTOR"/>
    <property type="match status" value="1"/>
</dbReference>
<dbReference type="PANTHER" id="PTHR21137:SF35">
    <property type="entry name" value="ODORANT RECEPTOR 19A-RELATED"/>
    <property type="match status" value="1"/>
</dbReference>
<feature type="transmembrane region" description="Helical" evidence="10">
    <location>
        <begin position="179"/>
        <end position="202"/>
    </location>
</feature>
<evidence type="ECO:0000256" key="3">
    <source>
        <dbReference type="ARBA" id="ARBA00022606"/>
    </source>
</evidence>
<feature type="transmembrane region" description="Helical" evidence="10">
    <location>
        <begin position="55"/>
        <end position="77"/>
    </location>
</feature>